<keyword evidence="3" id="KW-1185">Reference proteome</keyword>
<gene>
    <name evidence="2" type="ORF">HHL15_14850</name>
</gene>
<proteinExistence type="predicted"/>
<evidence type="ECO:0000313" key="2">
    <source>
        <dbReference type="EMBL" id="NML27031.1"/>
    </source>
</evidence>
<evidence type="ECO:0000313" key="3">
    <source>
        <dbReference type="Proteomes" id="UP000580043"/>
    </source>
</evidence>
<dbReference type="InterPro" id="IPR018968">
    <property type="entry name" value="Phasin"/>
</dbReference>
<comment type="caution">
    <text evidence="2">The sequence shown here is derived from an EMBL/GenBank/DDBJ whole genome shotgun (WGS) entry which is preliminary data.</text>
</comment>
<sequence length="181" mass="19309">MAAMNFEQFGRAQAAAMDSMLAVSRDLAAQVEKVAMLQFEAGRQALEAAQALAAVRDAEGFAAWQASTLQLGVEQVSDNARQQYAVLVEMRNVLAEAVRQSAAESTQQVQAGIERLVSEAPEGLTPFFAALRDGFNTQLAAMENFGRLGAQVDALTGTSQLIAQAAEAAPRKRAPARRKVV</sequence>
<feature type="domain" description="Phasin" evidence="1">
    <location>
        <begin position="7"/>
        <end position="99"/>
    </location>
</feature>
<evidence type="ECO:0000259" key="1">
    <source>
        <dbReference type="Pfam" id="PF09361"/>
    </source>
</evidence>
<dbReference type="EMBL" id="JABBGA010000011">
    <property type="protein sequence ID" value="NML27031.1"/>
    <property type="molecule type" value="Genomic_DNA"/>
</dbReference>
<accession>A0A848GC00</accession>
<dbReference type="Proteomes" id="UP000580043">
    <property type="component" value="Unassembled WGS sequence"/>
</dbReference>
<dbReference type="AlphaFoldDB" id="A0A848GC00"/>
<dbReference type="RefSeq" id="WP_169146566.1">
    <property type="nucleotide sequence ID" value="NZ_JABBGA010000011.1"/>
</dbReference>
<reference evidence="2 3" key="1">
    <citation type="submission" date="2020-04" db="EMBL/GenBank/DDBJ databases">
        <title>Zoogloea sp. G-4-1-14 isolated from soil.</title>
        <authorList>
            <person name="Dahal R.H."/>
        </authorList>
    </citation>
    <scope>NUCLEOTIDE SEQUENCE [LARGE SCALE GENOMIC DNA]</scope>
    <source>
        <strain evidence="2 3">G-4-1-14</strain>
    </source>
</reference>
<protein>
    <recommendedName>
        <fullName evidence="1">Phasin domain-containing protein</fullName>
    </recommendedName>
</protein>
<organism evidence="2 3">
    <name type="scientific">Zoogloea dura</name>
    <dbReference type="NCBI Taxonomy" id="2728840"/>
    <lineage>
        <taxon>Bacteria</taxon>
        <taxon>Pseudomonadati</taxon>
        <taxon>Pseudomonadota</taxon>
        <taxon>Betaproteobacteria</taxon>
        <taxon>Rhodocyclales</taxon>
        <taxon>Zoogloeaceae</taxon>
        <taxon>Zoogloea</taxon>
    </lineage>
</organism>
<name>A0A848GC00_9RHOO</name>
<dbReference type="Pfam" id="PF09361">
    <property type="entry name" value="Phasin_2"/>
    <property type="match status" value="1"/>
</dbReference>